<gene>
    <name evidence="1" type="ORF">IWX46DRAFT_20802</name>
</gene>
<sequence length="123" mass="13343">MLCRIRTLITFACSLARSTNHALPCTMLLANSTEQIQLPPLRGTGRVPTGIGARIVSATLFASVRACVRAGCVTCHVRRQPLCTHTRAQPTWSRSFLFDIFAMPFVSTVCDLCAATTLVCKTA</sequence>
<name>A0ABR1MQY9_9PEZI</name>
<evidence type="ECO:0008006" key="3">
    <source>
        <dbReference type="Google" id="ProtNLM"/>
    </source>
</evidence>
<keyword evidence="2" id="KW-1185">Reference proteome</keyword>
<dbReference type="Proteomes" id="UP001365128">
    <property type="component" value="Unassembled WGS sequence"/>
</dbReference>
<evidence type="ECO:0000313" key="2">
    <source>
        <dbReference type="Proteomes" id="UP001365128"/>
    </source>
</evidence>
<accession>A0ABR1MQY9</accession>
<reference evidence="1 2" key="1">
    <citation type="submission" date="2024-04" db="EMBL/GenBank/DDBJ databases">
        <title>Phyllosticta paracitricarpa is synonymous to the EU quarantine fungus P. citricarpa based on phylogenomic analyses.</title>
        <authorList>
            <consortium name="Lawrence Berkeley National Laboratory"/>
            <person name="Van Ingen-Buijs V.A."/>
            <person name="Van Westerhoven A.C."/>
            <person name="Haridas S."/>
            <person name="Skiadas P."/>
            <person name="Martin F."/>
            <person name="Groenewald J.Z."/>
            <person name="Crous P.W."/>
            <person name="Seidl M.F."/>
        </authorList>
    </citation>
    <scope>NUCLEOTIDE SEQUENCE [LARGE SCALE GENOMIC DNA]</scope>
    <source>
        <strain evidence="1 2">CBS 122670</strain>
    </source>
</reference>
<organism evidence="1 2">
    <name type="scientific">Phyllosticta citricarpa</name>
    <dbReference type="NCBI Taxonomy" id="55181"/>
    <lineage>
        <taxon>Eukaryota</taxon>
        <taxon>Fungi</taxon>
        <taxon>Dikarya</taxon>
        <taxon>Ascomycota</taxon>
        <taxon>Pezizomycotina</taxon>
        <taxon>Dothideomycetes</taxon>
        <taxon>Dothideomycetes incertae sedis</taxon>
        <taxon>Botryosphaeriales</taxon>
        <taxon>Phyllostictaceae</taxon>
        <taxon>Phyllosticta</taxon>
    </lineage>
</organism>
<proteinExistence type="predicted"/>
<protein>
    <recommendedName>
        <fullName evidence="3">Secreted protein</fullName>
    </recommendedName>
</protein>
<evidence type="ECO:0000313" key="1">
    <source>
        <dbReference type="EMBL" id="KAK7556854.1"/>
    </source>
</evidence>
<dbReference type="EMBL" id="JBBPDW010000001">
    <property type="protein sequence ID" value="KAK7556854.1"/>
    <property type="molecule type" value="Genomic_DNA"/>
</dbReference>
<comment type="caution">
    <text evidence="1">The sequence shown here is derived from an EMBL/GenBank/DDBJ whole genome shotgun (WGS) entry which is preliminary data.</text>
</comment>